<feature type="compositionally biased region" description="Basic and acidic residues" evidence="1">
    <location>
        <begin position="403"/>
        <end position="414"/>
    </location>
</feature>
<feature type="compositionally biased region" description="Polar residues" evidence="1">
    <location>
        <begin position="418"/>
        <end position="438"/>
    </location>
</feature>
<evidence type="ECO:0000313" key="3">
    <source>
        <dbReference type="Proteomes" id="UP000245119"/>
    </source>
</evidence>
<gene>
    <name evidence="2" type="ORF">C0Q70_05700</name>
</gene>
<dbReference type="AlphaFoldDB" id="A0A2T7PM13"/>
<keyword evidence="3" id="KW-1185">Reference proteome</keyword>
<feature type="compositionally biased region" description="Acidic residues" evidence="1">
    <location>
        <begin position="243"/>
        <end position="254"/>
    </location>
</feature>
<evidence type="ECO:0000256" key="1">
    <source>
        <dbReference type="SAM" id="MobiDB-lite"/>
    </source>
</evidence>
<reference evidence="2 3" key="1">
    <citation type="submission" date="2018-04" db="EMBL/GenBank/DDBJ databases">
        <title>The genome of golden apple snail Pomacea canaliculata provides insight into stress tolerance and invasive adaptation.</title>
        <authorList>
            <person name="Liu C."/>
            <person name="Liu B."/>
            <person name="Ren Y."/>
            <person name="Zhang Y."/>
            <person name="Wang H."/>
            <person name="Li S."/>
            <person name="Jiang F."/>
            <person name="Yin L."/>
            <person name="Zhang G."/>
            <person name="Qian W."/>
            <person name="Fan W."/>
        </authorList>
    </citation>
    <scope>NUCLEOTIDE SEQUENCE [LARGE SCALE GENOMIC DNA]</scope>
    <source>
        <strain evidence="2">SZHN2017</strain>
        <tissue evidence="2">Muscle</tissue>
    </source>
</reference>
<comment type="caution">
    <text evidence="2">The sequence shown here is derived from an EMBL/GenBank/DDBJ whole genome shotgun (WGS) entry which is preliminary data.</text>
</comment>
<feature type="compositionally biased region" description="Polar residues" evidence="1">
    <location>
        <begin position="160"/>
        <end position="171"/>
    </location>
</feature>
<feature type="compositionally biased region" description="Basic and acidic residues" evidence="1">
    <location>
        <begin position="304"/>
        <end position="317"/>
    </location>
</feature>
<dbReference type="Proteomes" id="UP000245119">
    <property type="component" value="Linkage Group LG3"/>
</dbReference>
<dbReference type="STRING" id="400727.A0A2T7PM13"/>
<proteinExistence type="predicted"/>
<evidence type="ECO:0000313" key="2">
    <source>
        <dbReference type="EMBL" id="PVD34427.1"/>
    </source>
</evidence>
<feature type="compositionally biased region" description="Low complexity" evidence="1">
    <location>
        <begin position="1"/>
        <end position="13"/>
    </location>
</feature>
<feature type="compositionally biased region" description="Basic and acidic residues" evidence="1">
    <location>
        <begin position="442"/>
        <end position="464"/>
    </location>
</feature>
<accession>A0A2T7PM13</accession>
<feature type="compositionally biased region" description="Polar residues" evidence="1">
    <location>
        <begin position="281"/>
        <end position="297"/>
    </location>
</feature>
<protein>
    <submittedName>
        <fullName evidence="2">Uncharacterized protein</fullName>
    </submittedName>
</protein>
<sequence>MSTSTSDSCSETSVDPLGPLVEKSGADLELPCNEMDESNQFEDNEDGFENIDSIEDFPIGMSKEAKHLMTDSGISEKDLKDFGDQTTDAVSNRRSVDFDATVVIHSDQDIGAKSGSAGIPVTDENLSRDLANGHNKQERPLSLISTTSADTGYAPDTDSEAGTLTTNSPTDWTEKHQLSGQTVAAHSDVKAKGLGLMKRQPSGLQGLKENEDDLDRTDCPESVNSEKAGEEEGEATDTSSSENEADERPEDDRIEADQPLIETSRTTRAGAAGESRESSQEDSITSQDAVQLNSEMTESAEPLAPHDEEKEESDSTVKEVTPTKSEDGALADFDAGAVSAQVGDENLERKENQRKDSKESLDTSAHKKGKAVPRKIVIEHKKVNVKAATSKLADYIKAPLPVKPKEENKMDAKPKRNSAANTSKSLKQQDASPDNSVASVPDKSKGDSLLTDEKKQASVKEEKPKVKRATPKSKWGNIMSQIEANKDTKGQTQDGSEELDCGVPQHSSSRPAGQEGQGGHAPAQAQT</sequence>
<organism evidence="2 3">
    <name type="scientific">Pomacea canaliculata</name>
    <name type="common">Golden apple snail</name>
    <dbReference type="NCBI Taxonomy" id="400727"/>
    <lineage>
        <taxon>Eukaryota</taxon>
        <taxon>Metazoa</taxon>
        <taxon>Spiralia</taxon>
        <taxon>Lophotrochozoa</taxon>
        <taxon>Mollusca</taxon>
        <taxon>Gastropoda</taxon>
        <taxon>Caenogastropoda</taxon>
        <taxon>Architaenioglossa</taxon>
        <taxon>Ampullarioidea</taxon>
        <taxon>Ampullariidae</taxon>
        <taxon>Pomacea</taxon>
    </lineage>
</organism>
<feature type="region of interest" description="Disordered" evidence="1">
    <location>
        <begin position="1"/>
        <end position="30"/>
    </location>
</feature>
<feature type="region of interest" description="Disordered" evidence="1">
    <location>
        <begin position="388"/>
        <end position="527"/>
    </location>
</feature>
<feature type="region of interest" description="Disordered" evidence="1">
    <location>
        <begin position="103"/>
        <end position="375"/>
    </location>
</feature>
<feature type="compositionally biased region" description="Basic and acidic residues" evidence="1">
    <location>
        <begin position="346"/>
        <end position="365"/>
    </location>
</feature>
<dbReference type="EMBL" id="PZQS01000003">
    <property type="protein sequence ID" value="PVD34427.1"/>
    <property type="molecule type" value="Genomic_DNA"/>
</dbReference>
<name>A0A2T7PM13_POMCA</name>